<organism evidence="2 3">
    <name type="scientific">Calothrix parietina FACHB-288</name>
    <dbReference type="NCBI Taxonomy" id="2692896"/>
    <lineage>
        <taxon>Bacteria</taxon>
        <taxon>Bacillati</taxon>
        <taxon>Cyanobacteriota</taxon>
        <taxon>Cyanophyceae</taxon>
        <taxon>Nostocales</taxon>
        <taxon>Calotrichaceae</taxon>
        <taxon>Calothrix</taxon>
    </lineage>
</organism>
<name>A0ABR8AL87_9CYAN</name>
<gene>
    <name evidence="2" type="ORF">H6G24_36280</name>
</gene>
<evidence type="ECO:0000313" key="3">
    <source>
        <dbReference type="Proteomes" id="UP000658514"/>
    </source>
</evidence>
<dbReference type="Proteomes" id="UP000658514">
    <property type="component" value="Unassembled WGS sequence"/>
</dbReference>
<feature type="compositionally biased region" description="Basic and acidic residues" evidence="1">
    <location>
        <begin position="574"/>
        <end position="586"/>
    </location>
</feature>
<evidence type="ECO:0000256" key="1">
    <source>
        <dbReference type="SAM" id="MobiDB-lite"/>
    </source>
</evidence>
<dbReference type="InterPro" id="IPR027417">
    <property type="entry name" value="P-loop_NTPase"/>
</dbReference>
<dbReference type="EMBL" id="JACJQH010000119">
    <property type="protein sequence ID" value="MBD2200841.1"/>
    <property type="molecule type" value="Genomic_DNA"/>
</dbReference>
<feature type="compositionally biased region" description="Polar residues" evidence="1">
    <location>
        <begin position="10"/>
        <end position="25"/>
    </location>
</feature>
<comment type="caution">
    <text evidence="2">The sequence shown here is derived from an EMBL/GenBank/DDBJ whole genome shotgun (WGS) entry which is preliminary data.</text>
</comment>
<accession>A0ABR8AL87</accession>
<dbReference type="Gene3D" id="3.40.50.300">
    <property type="entry name" value="P-loop containing nucleotide triphosphate hydrolases"/>
    <property type="match status" value="1"/>
</dbReference>
<evidence type="ECO:0008006" key="4">
    <source>
        <dbReference type="Google" id="ProtNLM"/>
    </source>
</evidence>
<proteinExistence type="predicted"/>
<sequence>MDFLNYQPDPASNHNQANQENRVPSLTTLETARLREDYPSIEHLEAGNVAAWLVERTDQLLIRAKDERAGMNLSKLITLAGGAIGAVCYATSPLAPIGALIASAGYVWAVATDMNASHQFAPIPFIRGNFFEFLSAMGDSQAREEWFSNQNEFVDLMHHLEPCERYEFAMLRQHTHTLTEFINIVEPGKRFYAYRYLLDCFVNFRGVFPTFDQLNQHLAKVSVDPRVNYHHVQAIQQIRPPQLEAPQINLPPPPIAHLPLAAPITNLPLGIPSSNSSTPIPIDETNTYIDEYSPQIPQTLDVIEKMSQRISNHLIIGIPGAGKGLLVSNALRRIKQLHPQTTIFYIDPKNDPKETGYFSGCVDVLKRASTPSMTPVEIVSWFQNCIKEFDTIRGDKLLAFDEGTQIGSQFKIAKQLDWLKGKLTSYTSCGDSAGIRVWILAQNPHTEDLGISGGLRSQFTPLAIVSGVNIAAYSAMISTGFIPSSQKISDAKVQEFIDASPVNRAVYHGGLNRWFAMPKLENHSGYDRDSRTFLEAFQPPTPGEFISSDIDTIKRLESSFHADEGETESSPSETAKHSSETPKQREINGFSSQAQRFTRFGLLRNEAITEILRLRNEMNLNQTHIIRILWDARPGENEAYRNAVSEYKQLMCDVE</sequence>
<evidence type="ECO:0000313" key="2">
    <source>
        <dbReference type="EMBL" id="MBD2200841.1"/>
    </source>
</evidence>
<reference evidence="2 3" key="1">
    <citation type="journal article" date="2020" name="ISME J.">
        <title>Comparative genomics reveals insights into cyanobacterial evolution and habitat adaptation.</title>
        <authorList>
            <person name="Chen M.Y."/>
            <person name="Teng W.K."/>
            <person name="Zhao L."/>
            <person name="Hu C.X."/>
            <person name="Zhou Y.K."/>
            <person name="Han B.P."/>
            <person name="Song L.R."/>
            <person name="Shu W.S."/>
        </authorList>
    </citation>
    <scope>NUCLEOTIDE SEQUENCE [LARGE SCALE GENOMIC DNA]</scope>
    <source>
        <strain evidence="2 3">FACHB-288</strain>
    </source>
</reference>
<dbReference type="SUPFAM" id="SSF52540">
    <property type="entry name" value="P-loop containing nucleoside triphosphate hydrolases"/>
    <property type="match status" value="1"/>
</dbReference>
<feature type="region of interest" description="Disordered" evidence="1">
    <location>
        <begin position="1"/>
        <end position="25"/>
    </location>
</feature>
<protein>
    <recommendedName>
        <fullName evidence="4">AAA+ ATPase domain-containing protein</fullName>
    </recommendedName>
</protein>
<dbReference type="RefSeq" id="WP_190552099.1">
    <property type="nucleotide sequence ID" value="NZ_CAWPNO010000023.1"/>
</dbReference>
<feature type="region of interest" description="Disordered" evidence="1">
    <location>
        <begin position="561"/>
        <end position="590"/>
    </location>
</feature>
<keyword evidence="3" id="KW-1185">Reference proteome</keyword>